<dbReference type="GO" id="GO:0003677">
    <property type="term" value="F:DNA binding"/>
    <property type="evidence" value="ECO:0007669"/>
    <property type="project" value="UniProtKB-KW"/>
</dbReference>
<dbReference type="InterPro" id="IPR009061">
    <property type="entry name" value="DNA-bd_dom_put_sf"/>
</dbReference>
<sequence>MLIKEVCSLTGLTKKAISYYEKQGLIRVRKGNNGYREYSKEDIALLNEISLYRKLDIAIKDIKIIINSKDKKSIINNIIKEKQDKEIQIKKEKVYLEKVLNNNFNEIFIREMNKEIIEIEKNNGEFIKKELIRAFPNGIGIYLSYHFAPYLNEPIDTQEKYQAWMEIVEFLDNVPDIKVPRIIQAVYENTTEEMAKHMNENMRNEINNMLNAEGVELERYKKKLLDNIEKQNDKSLVKLINPFNKFKKQINDFFDSSGYYDVFIPNMKILSSEYKDYHDKLTTLNDKLSKELGIKYDENMRIIISKK</sequence>
<dbReference type="InterPro" id="IPR047057">
    <property type="entry name" value="MerR_fam"/>
</dbReference>
<accession>A0A7X2MYX5</accession>
<dbReference type="EMBL" id="VULX01000013">
    <property type="protein sequence ID" value="MSR91630.1"/>
    <property type="molecule type" value="Genomic_DNA"/>
</dbReference>
<dbReference type="Gene3D" id="1.10.1660.10">
    <property type="match status" value="1"/>
</dbReference>
<evidence type="ECO:0000313" key="6">
    <source>
        <dbReference type="Proteomes" id="UP000460287"/>
    </source>
</evidence>
<dbReference type="SMART" id="SM00422">
    <property type="entry name" value="HTH_MERR"/>
    <property type="match status" value="1"/>
</dbReference>
<dbReference type="Pfam" id="PF13411">
    <property type="entry name" value="MerR_1"/>
    <property type="match status" value="1"/>
</dbReference>
<dbReference type="PROSITE" id="PS50937">
    <property type="entry name" value="HTH_MERR_2"/>
    <property type="match status" value="1"/>
</dbReference>
<dbReference type="AlphaFoldDB" id="A0A7X2MYX5"/>
<protein>
    <submittedName>
        <fullName evidence="5">MerR family transcriptional regulator</fullName>
    </submittedName>
</protein>
<keyword evidence="2" id="KW-0238">DNA-binding</keyword>
<evidence type="ECO:0000256" key="2">
    <source>
        <dbReference type="ARBA" id="ARBA00023125"/>
    </source>
</evidence>
<keyword evidence="1" id="KW-0805">Transcription regulation</keyword>
<dbReference type="RefSeq" id="WP_154531525.1">
    <property type="nucleotide sequence ID" value="NZ_VULX01000013.1"/>
</dbReference>
<dbReference type="Proteomes" id="UP000460287">
    <property type="component" value="Unassembled WGS sequence"/>
</dbReference>
<comment type="caution">
    <text evidence="5">The sequence shown here is derived from an EMBL/GenBank/DDBJ whole genome shotgun (WGS) entry which is preliminary data.</text>
</comment>
<dbReference type="PANTHER" id="PTHR30204:SF94">
    <property type="entry name" value="HEAVY METAL-DEPENDENT TRANSCRIPTIONAL REGULATOR HI_0293-RELATED"/>
    <property type="match status" value="1"/>
</dbReference>
<evidence type="ECO:0000256" key="3">
    <source>
        <dbReference type="ARBA" id="ARBA00023163"/>
    </source>
</evidence>
<proteinExistence type="predicted"/>
<dbReference type="SUPFAM" id="SSF46955">
    <property type="entry name" value="Putative DNA-binding domain"/>
    <property type="match status" value="1"/>
</dbReference>
<reference evidence="5 6" key="1">
    <citation type="submission" date="2019-08" db="EMBL/GenBank/DDBJ databases">
        <title>In-depth cultivation of the pig gut microbiome towards novel bacterial diversity and tailored functional studies.</title>
        <authorList>
            <person name="Wylensek D."/>
            <person name="Hitch T.C.A."/>
            <person name="Clavel T."/>
        </authorList>
    </citation>
    <scope>NUCLEOTIDE SEQUENCE [LARGE SCALE GENOMIC DNA]</scope>
    <source>
        <strain evidence="5 6">WCA-383-APC-5B</strain>
    </source>
</reference>
<organism evidence="5 6">
    <name type="scientific">Inconstantimicrobium porci</name>
    <dbReference type="NCBI Taxonomy" id="2652291"/>
    <lineage>
        <taxon>Bacteria</taxon>
        <taxon>Bacillati</taxon>
        <taxon>Bacillota</taxon>
        <taxon>Clostridia</taxon>
        <taxon>Eubacteriales</taxon>
        <taxon>Clostridiaceae</taxon>
        <taxon>Inconstantimicrobium</taxon>
    </lineage>
</organism>
<evidence type="ECO:0000256" key="1">
    <source>
        <dbReference type="ARBA" id="ARBA00023015"/>
    </source>
</evidence>
<dbReference type="PANTHER" id="PTHR30204">
    <property type="entry name" value="REDOX-CYCLING DRUG-SENSING TRANSCRIPTIONAL ACTIVATOR SOXR"/>
    <property type="match status" value="1"/>
</dbReference>
<dbReference type="CDD" id="cd00592">
    <property type="entry name" value="HTH_MerR-like"/>
    <property type="match status" value="1"/>
</dbReference>
<dbReference type="InterPro" id="IPR000551">
    <property type="entry name" value="MerR-type_HTH_dom"/>
</dbReference>
<evidence type="ECO:0000313" key="5">
    <source>
        <dbReference type="EMBL" id="MSR91630.1"/>
    </source>
</evidence>
<keyword evidence="6" id="KW-1185">Reference proteome</keyword>
<feature type="domain" description="HTH merR-type" evidence="4">
    <location>
        <begin position="1"/>
        <end position="68"/>
    </location>
</feature>
<keyword evidence="3" id="KW-0804">Transcription</keyword>
<name>A0A7X2MYX5_9CLOT</name>
<evidence type="ECO:0000259" key="4">
    <source>
        <dbReference type="PROSITE" id="PS50937"/>
    </source>
</evidence>
<dbReference type="GO" id="GO:0003700">
    <property type="term" value="F:DNA-binding transcription factor activity"/>
    <property type="evidence" value="ECO:0007669"/>
    <property type="project" value="InterPro"/>
</dbReference>
<gene>
    <name evidence="5" type="ORF">FYJ33_09470</name>
</gene>